<evidence type="ECO:0000256" key="1">
    <source>
        <dbReference type="SAM" id="MobiDB-lite"/>
    </source>
</evidence>
<feature type="region of interest" description="Disordered" evidence="1">
    <location>
        <begin position="133"/>
        <end position="175"/>
    </location>
</feature>
<gene>
    <name evidence="2" type="ORF">R3P38DRAFT_3211282</name>
</gene>
<accession>A0AAW0AGA6</accession>
<proteinExistence type="predicted"/>
<name>A0AAW0AGA6_9AGAR</name>
<dbReference type="Proteomes" id="UP001362999">
    <property type="component" value="Unassembled WGS sequence"/>
</dbReference>
<sequence length="204" mass="22846">MLRRLIFLSPHPQNPTDTIAARLHPKVVTDPLHRIRQRSLSASIASMGHHTARRQQHPVLPQDSHLCPDIPPPRLDLNPRSHAATKARPLPWYTPTGSIHPHISITNASHPDVSAPHDFPSQQEMHTRANIMIPQSSRPPPPTLTSPSQFKPRTKKPKPPPPAPDTFTTPAPSRAFSRMGDIRILSRPRWRTLSLSMSLSPLRV</sequence>
<protein>
    <submittedName>
        <fullName evidence="2">Uncharacterized protein</fullName>
    </submittedName>
</protein>
<organism evidence="2 3">
    <name type="scientific">Favolaschia claudopus</name>
    <dbReference type="NCBI Taxonomy" id="2862362"/>
    <lineage>
        <taxon>Eukaryota</taxon>
        <taxon>Fungi</taxon>
        <taxon>Dikarya</taxon>
        <taxon>Basidiomycota</taxon>
        <taxon>Agaricomycotina</taxon>
        <taxon>Agaricomycetes</taxon>
        <taxon>Agaricomycetidae</taxon>
        <taxon>Agaricales</taxon>
        <taxon>Marasmiineae</taxon>
        <taxon>Mycenaceae</taxon>
        <taxon>Favolaschia</taxon>
    </lineage>
</organism>
<evidence type="ECO:0000313" key="3">
    <source>
        <dbReference type="Proteomes" id="UP001362999"/>
    </source>
</evidence>
<feature type="region of interest" description="Disordered" evidence="1">
    <location>
        <begin position="101"/>
        <end position="120"/>
    </location>
</feature>
<comment type="caution">
    <text evidence="2">The sequence shown here is derived from an EMBL/GenBank/DDBJ whole genome shotgun (WGS) entry which is preliminary data.</text>
</comment>
<dbReference type="EMBL" id="JAWWNJ010000068">
    <property type="protein sequence ID" value="KAK7008291.1"/>
    <property type="molecule type" value="Genomic_DNA"/>
</dbReference>
<reference evidence="2 3" key="1">
    <citation type="journal article" date="2024" name="J Genomics">
        <title>Draft genome sequencing and assembly of Favolaschia claudopus CIRM-BRFM 2984 isolated from oak limbs.</title>
        <authorList>
            <person name="Navarro D."/>
            <person name="Drula E."/>
            <person name="Chaduli D."/>
            <person name="Cazenave R."/>
            <person name="Ahrendt S."/>
            <person name="Wang J."/>
            <person name="Lipzen A."/>
            <person name="Daum C."/>
            <person name="Barry K."/>
            <person name="Grigoriev I.V."/>
            <person name="Favel A."/>
            <person name="Rosso M.N."/>
            <person name="Martin F."/>
        </authorList>
    </citation>
    <scope>NUCLEOTIDE SEQUENCE [LARGE SCALE GENOMIC DNA]</scope>
    <source>
        <strain evidence="2 3">CIRM-BRFM 2984</strain>
    </source>
</reference>
<keyword evidence="3" id="KW-1185">Reference proteome</keyword>
<evidence type="ECO:0000313" key="2">
    <source>
        <dbReference type="EMBL" id="KAK7008291.1"/>
    </source>
</evidence>
<dbReference type="AlphaFoldDB" id="A0AAW0AGA6"/>